<dbReference type="GeneTree" id="ENSGT00390000017384"/>
<dbReference type="Proteomes" id="UP000001811">
    <property type="component" value="Unplaced"/>
</dbReference>
<evidence type="ECO:0000256" key="1">
    <source>
        <dbReference type="SAM" id="MobiDB-lite"/>
    </source>
</evidence>
<sequence length="401" mass="43082">MDAGSEAGEPGRRPTLAASWDAAGGVLTQSLVLLRAGVDARDPDWEEQLAPPAPGQGLVRLERSQCSQDEAPCFLYLLCDPEGGDAVAAVGVVSSARNMEVYLGQEYCGTSRGESVGSVPRGSEHEKIILYKNYLKLESCTHACKIRLLSLGEKQCVFLSRVVVHVRSVPANSSTRSPALGSRIDLDKVQTMMRSMGSKLSPGAQQLMDMVRFQQQNRIPVGEQLQAVLGSPGYQHLGALQSPAAAGAPAKSACTPVPVRTALAPGDTAGSAQVHEGEAERERERGLPSASSLSSWPQQPELHPSEARSFSWVSHVGSGAQGLGMETQPVCSYLEKILSKNMELMEKKLMDYIDERVRRLQEHVDRQLAVVVELPQSPSAPPAGLPLPRCDSGERLSNGER</sequence>
<dbReference type="eggNOG" id="ENOG502RUU4">
    <property type="taxonomic scope" value="Eukaryota"/>
</dbReference>
<feature type="compositionally biased region" description="Basic and acidic residues" evidence="1">
    <location>
        <begin position="275"/>
        <end position="286"/>
    </location>
</feature>
<feature type="compositionally biased region" description="Basic and acidic residues" evidence="1">
    <location>
        <begin position="391"/>
        <end position="401"/>
    </location>
</feature>
<dbReference type="Ensembl" id="ENSOCUT00000024685.2">
    <property type="protein sequence ID" value="ENSOCUP00000016537.2"/>
    <property type="gene ID" value="ENSOCUG00000021184.2"/>
</dbReference>
<name>G1THX5_RABIT</name>
<dbReference type="FunCoup" id="G1THX5">
    <property type="interactions" value="1596"/>
</dbReference>
<organism evidence="2 3">
    <name type="scientific">Oryctolagus cuniculus</name>
    <name type="common">Rabbit</name>
    <dbReference type="NCBI Taxonomy" id="9986"/>
    <lineage>
        <taxon>Eukaryota</taxon>
        <taxon>Metazoa</taxon>
        <taxon>Chordata</taxon>
        <taxon>Craniata</taxon>
        <taxon>Vertebrata</taxon>
        <taxon>Euteleostomi</taxon>
        <taxon>Mammalia</taxon>
        <taxon>Eutheria</taxon>
        <taxon>Euarchontoglires</taxon>
        <taxon>Glires</taxon>
        <taxon>Lagomorpha</taxon>
        <taxon>Leporidae</taxon>
        <taxon>Oryctolagus</taxon>
    </lineage>
</organism>
<evidence type="ECO:0000313" key="3">
    <source>
        <dbReference type="Proteomes" id="UP000001811"/>
    </source>
</evidence>
<keyword evidence="3" id="KW-1185">Reference proteome</keyword>
<dbReference type="PANTHER" id="PTHR14787:SF1">
    <property type="entry name" value="ATPASE PAAT"/>
    <property type="match status" value="1"/>
</dbReference>
<proteinExistence type="predicted"/>
<dbReference type="InParanoid" id="G1THX5"/>
<evidence type="ECO:0000313" key="2">
    <source>
        <dbReference type="Ensembl" id="ENSOCUP00000016537.2"/>
    </source>
</evidence>
<reference evidence="2 3" key="1">
    <citation type="journal article" date="2011" name="Nature">
        <title>A high-resolution map of human evolutionary constraint using 29 mammals.</title>
        <authorList>
            <person name="Lindblad-Toh K."/>
            <person name="Garber M."/>
            <person name="Zuk O."/>
            <person name="Lin M.F."/>
            <person name="Parker B.J."/>
            <person name="Washietl S."/>
            <person name="Kheradpour P."/>
            <person name="Ernst J."/>
            <person name="Jordan G."/>
            <person name="Mauceli E."/>
            <person name="Ward L.D."/>
            <person name="Lowe C.B."/>
            <person name="Holloway A.K."/>
            <person name="Clamp M."/>
            <person name="Gnerre S."/>
            <person name="Alfoldi J."/>
            <person name="Beal K."/>
            <person name="Chang J."/>
            <person name="Clawson H."/>
            <person name="Cuff J."/>
            <person name="Di Palma F."/>
            <person name="Fitzgerald S."/>
            <person name="Flicek P."/>
            <person name="Guttman M."/>
            <person name="Hubisz M.J."/>
            <person name="Jaffe D.B."/>
            <person name="Jungreis I."/>
            <person name="Kent W.J."/>
            <person name="Kostka D."/>
            <person name="Lara M."/>
            <person name="Martins A.L."/>
            <person name="Massingham T."/>
            <person name="Moltke I."/>
            <person name="Raney B.J."/>
            <person name="Rasmussen M.D."/>
            <person name="Robinson J."/>
            <person name="Stark A."/>
            <person name="Vilella A.J."/>
            <person name="Wen J."/>
            <person name="Xie X."/>
            <person name="Zody M.C."/>
            <person name="Baldwin J."/>
            <person name="Bloom T."/>
            <person name="Chin C.W."/>
            <person name="Heiman D."/>
            <person name="Nicol R."/>
            <person name="Nusbaum C."/>
            <person name="Young S."/>
            <person name="Wilkinson J."/>
            <person name="Worley K.C."/>
            <person name="Kovar C.L."/>
            <person name="Muzny D.M."/>
            <person name="Gibbs R.A."/>
            <person name="Cree A."/>
            <person name="Dihn H.H."/>
            <person name="Fowler G."/>
            <person name="Jhangiani S."/>
            <person name="Joshi V."/>
            <person name="Lee S."/>
            <person name="Lewis L.R."/>
            <person name="Nazareth L.V."/>
            <person name="Okwuonu G."/>
            <person name="Santibanez J."/>
            <person name="Warren W.C."/>
            <person name="Mardis E.R."/>
            <person name="Weinstock G.M."/>
            <person name="Wilson R.K."/>
            <person name="Delehaunty K."/>
            <person name="Dooling D."/>
            <person name="Fronik C."/>
            <person name="Fulton L."/>
            <person name="Fulton B."/>
            <person name="Graves T."/>
            <person name="Minx P."/>
            <person name="Sodergren E."/>
            <person name="Birney E."/>
            <person name="Margulies E.H."/>
            <person name="Herrero J."/>
            <person name="Green E.D."/>
            <person name="Haussler D."/>
            <person name="Siepel A."/>
            <person name="Goldman N."/>
            <person name="Pollard K.S."/>
            <person name="Pedersen J.S."/>
            <person name="Lander E.S."/>
            <person name="Kellis M."/>
        </authorList>
    </citation>
    <scope>NUCLEOTIDE SEQUENCE [LARGE SCALE GENOMIC DNA]</scope>
    <source>
        <strain evidence="3">Thorbecke</strain>
    </source>
</reference>
<protein>
    <recommendedName>
        <fullName evidence="4">Protein associated with ABC transporters</fullName>
    </recommendedName>
</protein>
<dbReference type="Pfam" id="PF14958">
    <property type="entry name" value="PAAT-like"/>
    <property type="match status" value="1"/>
</dbReference>
<dbReference type="HOGENOM" id="CLU_053533_0_0_1"/>
<feature type="compositionally biased region" description="Polar residues" evidence="1">
    <location>
        <begin position="289"/>
        <end position="298"/>
    </location>
</feature>
<evidence type="ECO:0008006" key="4">
    <source>
        <dbReference type="Google" id="ProtNLM"/>
    </source>
</evidence>
<dbReference type="AlphaFoldDB" id="G1THX5"/>
<dbReference type="Bgee" id="ENSOCUG00000021184">
    <property type="expression patterns" value="Expressed in brain and 19 other cell types or tissues"/>
</dbReference>
<dbReference type="PANTHER" id="PTHR14787">
    <property type="entry name" value="C10ORF188 FAMILY MEMBER"/>
    <property type="match status" value="1"/>
</dbReference>
<dbReference type="InterPro" id="IPR028043">
    <property type="entry name" value="PAAT-like"/>
</dbReference>
<feature type="region of interest" description="Disordered" evidence="1">
    <location>
        <begin position="262"/>
        <end position="304"/>
    </location>
</feature>
<reference evidence="2" key="3">
    <citation type="submission" date="2025-09" db="UniProtKB">
        <authorList>
            <consortium name="Ensembl"/>
        </authorList>
    </citation>
    <scope>IDENTIFICATION</scope>
    <source>
        <strain evidence="2">Thorbecke</strain>
    </source>
</reference>
<feature type="region of interest" description="Disordered" evidence="1">
    <location>
        <begin position="374"/>
        <end position="401"/>
    </location>
</feature>
<accession>G1THX5</accession>
<reference evidence="2" key="2">
    <citation type="submission" date="2025-08" db="UniProtKB">
        <authorList>
            <consortium name="Ensembl"/>
        </authorList>
    </citation>
    <scope>IDENTIFICATION</scope>
    <source>
        <strain evidence="2">Thorbecke</strain>
    </source>
</reference>